<keyword evidence="8" id="KW-0489">Methyltransferase</keyword>
<comment type="similarity">
    <text evidence="2 6">Belongs to the PanB family.</text>
</comment>
<dbReference type="Gene3D" id="3.20.20.60">
    <property type="entry name" value="Phosphoenolpyruvate-binding domains"/>
    <property type="match status" value="1"/>
</dbReference>
<gene>
    <name evidence="8" type="primary">panB</name>
    <name evidence="8" type="ORF">CTA1_3840</name>
</gene>
<dbReference type="InterPro" id="IPR003700">
    <property type="entry name" value="Pantoate_hydroxy_MeTrfase"/>
</dbReference>
<dbReference type="SUPFAM" id="SSF51621">
    <property type="entry name" value="Phosphoenolpyruvate/pyruvate domain"/>
    <property type="match status" value="1"/>
</dbReference>
<evidence type="ECO:0000256" key="5">
    <source>
        <dbReference type="ARBA" id="ARBA00049172"/>
    </source>
</evidence>
<dbReference type="GO" id="GO:0032259">
    <property type="term" value="P:methylation"/>
    <property type="evidence" value="ECO:0007669"/>
    <property type="project" value="UniProtKB-KW"/>
</dbReference>
<dbReference type="AlphaFoldDB" id="A0A4U6XRG0"/>
<dbReference type="FunFam" id="3.20.20.60:FF:000003">
    <property type="entry name" value="3-methyl-2-oxobutanoate hydroxymethyltransferase"/>
    <property type="match status" value="1"/>
</dbReference>
<comment type="caution">
    <text evidence="8">The sequence shown here is derived from an EMBL/GenBank/DDBJ whole genome shotgun (WGS) entry which is preliminary data.</text>
</comment>
<evidence type="ECO:0000313" key="9">
    <source>
        <dbReference type="Proteomes" id="UP000310108"/>
    </source>
</evidence>
<dbReference type="GO" id="GO:0008168">
    <property type="term" value="F:methyltransferase activity"/>
    <property type="evidence" value="ECO:0007669"/>
    <property type="project" value="UniProtKB-KW"/>
</dbReference>
<keyword evidence="9" id="KW-1185">Reference proteome</keyword>
<dbReference type="NCBIfam" id="NF001452">
    <property type="entry name" value="PRK00311.1"/>
    <property type="match status" value="1"/>
</dbReference>
<feature type="compositionally biased region" description="Low complexity" evidence="7">
    <location>
        <begin position="386"/>
        <end position="397"/>
    </location>
</feature>
<comment type="function">
    <text evidence="6">Catalyzes the reversible reaction in which hydroxymethyl group from 5,10-methylenetetrahydrofolate is transferred onto alpha-ketoisovalerate to form ketopantoate.</text>
</comment>
<dbReference type="EMBL" id="PJEX01000024">
    <property type="protein sequence ID" value="TKW58460.1"/>
    <property type="molecule type" value="Genomic_DNA"/>
</dbReference>
<evidence type="ECO:0000256" key="2">
    <source>
        <dbReference type="ARBA" id="ARBA00008676"/>
    </source>
</evidence>
<organism evidence="8 9">
    <name type="scientific">Colletotrichum tanaceti</name>
    <dbReference type="NCBI Taxonomy" id="1306861"/>
    <lineage>
        <taxon>Eukaryota</taxon>
        <taxon>Fungi</taxon>
        <taxon>Dikarya</taxon>
        <taxon>Ascomycota</taxon>
        <taxon>Pezizomycotina</taxon>
        <taxon>Sordariomycetes</taxon>
        <taxon>Hypocreomycetidae</taxon>
        <taxon>Glomerellales</taxon>
        <taxon>Glomerellaceae</taxon>
        <taxon>Colletotrichum</taxon>
        <taxon>Colletotrichum destructivum species complex</taxon>
    </lineage>
</organism>
<comment type="pathway">
    <text evidence="1 6">Cofactor biosynthesis; (R)-pantothenate biosynthesis; (R)-pantoate from 3-methyl-2-oxobutanoate: step 1/2.</text>
</comment>
<protein>
    <recommendedName>
        <fullName evidence="3 6">3-methyl-2-oxobutanoate hydroxymethyltransferase</fullName>
        <ecNumber evidence="3 6">2.1.2.11</ecNumber>
    </recommendedName>
</protein>
<dbReference type="Proteomes" id="UP000310108">
    <property type="component" value="Unassembled WGS sequence"/>
</dbReference>
<dbReference type="Pfam" id="PF02548">
    <property type="entry name" value="Pantoate_transf"/>
    <property type="match status" value="1"/>
</dbReference>
<reference evidence="8 9" key="1">
    <citation type="journal article" date="2019" name="PLoS ONE">
        <title>Comparative genome analysis indicates high evolutionary potential of pathogenicity genes in Colletotrichum tanaceti.</title>
        <authorList>
            <person name="Lelwala R.V."/>
            <person name="Korhonen P.K."/>
            <person name="Young N.D."/>
            <person name="Scott J.B."/>
            <person name="Ades P.A."/>
            <person name="Gasser R.B."/>
            <person name="Taylor P.W.J."/>
        </authorList>
    </citation>
    <scope>NUCLEOTIDE SEQUENCE [LARGE SCALE GENOMIC DNA]</scope>
    <source>
        <strain evidence="8">BRIP57314</strain>
    </source>
</reference>
<keyword evidence="4 6" id="KW-0808">Transferase</keyword>
<feature type="region of interest" description="Disordered" evidence="7">
    <location>
        <begin position="237"/>
        <end position="296"/>
    </location>
</feature>
<dbReference type="GO" id="GO:0003864">
    <property type="term" value="F:3-methyl-2-oxobutanoate hydroxymethyltransferase activity"/>
    <property type="evidence" value="ECO:0007669"/>
    <property type="project" value="UniProtKB-EC"/>
</dbReference>
<dbReference type="GO" id="GO:0000398">
    <property type="term" value="P:mRNA splicing, via spliceosome"/>
    <property type="evidence" value="ECO:0007669"/>
    <property type="project" value="InterPro"/>
</dbReference>
<dbReference type="Pfam" id="PF04502">
    <property type="entry name" value="Saf4_Yju2"/>
    <property type="match status" value="1"/>
</dbReference>
<dbReference type="UniPathway" id="UPA00028">
    <property type="reaction ID" value="UER00003"/>
</dbReference>
<name>A0A4U6XRG0_9PEZI</name>
<dbReference type="InterPro" id="IPR040442">
    <property type="entry name" value="Pyrv_kinase-like_dom_sf"/>
</dbReference>
<evidence type="ECO:0000256" key="1">
    <source>
        <dbReference type="ARBA" id="ARBA00005033"/>
    </source>
</evidence>
<accession>A0A4U6XRG0</accession>
<dbReference type="InterPro" id="IPR015813">
    <property type="entry name" value="Pyrv/PenolPyrv_kinase-like_dom"/>
</dbReference>
<dbReference type="NCBIfam" id="TIGR00222">
    <property type="entry name" value="panB"/>
    <property type="match status" value="1"/>
</dbReference>
<evidence type="ECO:0000313" key="8">
    <source>
        <dbReference type="EMBL" id="TKW58460.1"/>
    </source>
</evidence>
<dbReference type="HAMAP" id="MF_00156">
    <property type="entry name" value="PanB"/>
    <property type="match status" value="1"/>
</dbReference>
<sequence length="706" mass="76708">MQGFNMGRYVPPDLEGTTSGNKLHGKHALGARASKLASSGILTVRFEVPYAIWCSNCPKPTIIGQGVRFNAEKKRVGSYHSTPVWQFRMRHADCGGWVEIRTDPQNTAYVVVSGAKKRDTGDDDNNNKTPGEGEMVIMTDEERQKLRSSAFSSLEKTIQDREQLVRATERIDELEDISKKRWDNPYARNKALRSTFRVGRHQRERDAAVGEALKDRMSLGIDLVPETEEDVRRARLVDFGPGDDDDAGNAGHKALSKPLFSSSAAGAVDGKKNRQNKKTGGKDLPRGTPKAALLASKRRDDIVTEIVGNTRMARDPFLAEARVERTPARIPGLKRKREAKEGESPKGGTQKPVGDGGSSLPASKTLRRPCEEPRSDGLPPGPRSPRPSAAASLMRPACPAAMRQPQMRHSSHSPMGTPLANQRKKVTIGSLRSLYRKREPITVITAHDFPSAHVADHAGMDIILVGDSLAMVALGMEDTSEVVVDEMLLHCRSVARATKSAFTVGDLPMGSYEIAPEQALETAIRFVKEGRVQGVKLEGGKEMAPTIRKITSAGIPVLGHVGLTPQRQNSLGGFRVQGKTSGGALKLLEDALAVQEAGAFAMVVEAVPAEVAALVTEKLSIPTIGIGAGNGCSGQVLVQVDMTGNFPPGRFLPKFVKKYGNVWGESLKAIETYRDEVKSRQYPAPEHTYPISKEELEAFSNTLEKL</sequence>
<dbReference type="STRING" id="1306861.A0A4U6XRG0"/>
<evidence type="ECO:0000256" key="4">
    <source>
        <dbReference type="ARBA" id="ARBA00022679"/>
    </source>
</evidence>
<evidence type="ECO:0000256" key="3">
    <source>
        <dbReference type="ARBA" id="ARBA00012618"/>
    </source>
</evidence>
<dbReference type="EC" id="2.1.2.11" evidence="3 6"/>
<evidence type="ECO:0000256" key="7">
    <source>
        <dbReference type="SAM" id="MobiDB-lite"/>
    </source>
</evidence>
<dbReference type="PANTHER" id="PTHR20881:SF0">
    <property type="entry name" value="3-METHYL-2-OXOBUTANOATE HYDROXYMETHYLTRANSFERASE"/>
    <property type="match status" value="1"/>
</dbReference>
<dbReference type="PANTHER" id="PTHR20881">
    <property type="entry name" value="3-METHYL-2-OXOBUTANOATE HYDROXYMETHYLTRANSFERASE"/>
    <property type="match status" value="1"/>
</dbReference>
<feature type="region of interest" description="Disordered" evidence="7">
    <location>
        <begin position="318"/>
        <end position="419"/>
    </location>
</feature>
<dbReference type="CDD" id="cd06557">
    <property type="entry name" value="KPHMT-like"/>
    <property type="match status" value="1"/>
</dbReference>
<comment type="catalytic activity">
    <reaction evidence="5 6">
        <text>(6R)-5,10-methylene-5,6,7,8-tetrahydrofolate + 3-methyl-2-oxobutanoate + H2O = 2-dehydropantoate + (6S)-5,6,7,8-tetrahydrofolate</text>
        <dbReference type="Rhea" id="RHEA:11824"/>
        <dbReference type="ChEBI" id="CHEBI:11561"/>
        <dbReference type="ChEBI" id="CHEBI:11851"/>
        <dbReference type="ChEBI" id="CHEBI:15377"/>
        <dbReference type="ChEBI" id="CHEBI:15636"/>
        <dbReference type="ChEBI" id="CHEBI:57453"/>
        <dbReference type="EC" id="2.1.2.11"/>
    </reaction>
</comment>
<proteinExistence type="inferred from homology"/>
<dbReference type="GO" id="GO:0000287">
    <property type="term" value="F:magnesium ion binding"/>
    <property type="evidence" value="ECO:0007669"/>
    <property type="project" value="TreeGrafter"/>
</dbReference>
<dbReference type="GO" id="GO:0005739">
    <property type="term" value="C:mitochondrion"/>
    <property type="evidence" value="ECO:0007669"/>
    <property type="project" value="TreeGrafter"/>
</dbReference>
<dbReference type="GO" id="GO:0015940">
    <property type="term" value="P:pantothenate biosynthetic process"/>
    <property type="evidence" value="ECO:0007669"/>
    <property type="project" value="UniProtKB-UniPathway"/>
</dbReference>
<dbReference type="InterPro" id="IPR007590">
    <property type="entry name" value="Saf4/Yju2"/>
</dbReference>
<evidence type="ECO:0000256" key="6">
    <source>
        <dbReference type="RuleBase" id="RU362100"/>
    </source>
</evidence>
<keyword evidence="6" id="KW-0566">Pantothenate biosynthesis</keyword>